<evidence type="ECO:0000259" key="3">
    <source>
        <dbReference type="PROSITE" id="PS50240"/>
    </source>
</evidence>
<feature type="compositionally biased region" description="Low complexity" evidence="2">
    <location>
        <begin position="110"/>
        <end position="121"/>
    </location>
</feature>
<feature type="compositionally biased region" description="Low complexity" evidence="2">
    <location>
        <begin position="94"/>
        <end position="103"/>
    </location>
</feature>
<dbReference type="InterPro" id="IPR040479">
    <property type="entry name" value="CLIP_SPH_mas"/>
</dbReference>
<feature type="domain" description="Peptidase S1" evidence="3">
    <location>
        <begin position="849"/>
        <end position="894"/>
    </location>
</feature>
<dbReference type="PROSITE" id="PS00134">
    <property type="entry name" value="TRYPSIN_HIS"/>
    <property type="match status" value="1"/>
</dbReference>
<dbReference type="AlphaFoldDB" id="A0A4Y2V0Q2"/>
<gene>
    <name evidence="4" type="primary">mas_6</name>
    <name evidence="5" type="synonym">mas_5</name>
    <name evidence="4" type="ORF">AVEN_242316_1</name>
    <name evidence="5" type="ORF">AVEN_53937_1</name>
</gene>
<evidence type="ECO:0000313" key="4">
    <source>
        <dbReference type="EMBL" id="GBO17337.1"/>
    </source>
</evidence>
<evidence type="ECO:0000313" key="6">
    <source>
        <dbReference type="Proteomes" id="UP000499080"/>
    </source>
</evidence>
<feature type="region of interest" description="Disordered" evidence="2">
    <location>
        <begin position="85"/>
        <end position="121"/>
    </location>
</feature>
<protein>
    <submittedName>
        <fullName evidence="4">Protein masquerade</fullName>
    </submittedName>
</protein>
<dbReference type="SUPFAM" id="SSF50494">
    <property type="entry name" value="Trypsin-like serine proteases"/>
    <property type="match status" value="1"/>
</dbReference>
<keyword evidence="6" id="KW-1185">Reference proteome</keyword>
<feature type="compositionally biased region" description="Polar residues" evidence="2">
    <location>
        <begin position="549"/>
        <end position="563"/>
    </location>
</feature>
<comment type="caution">
    <text evidence="4">The sequence shown here is derived from an EMBL/GenBank/DDBJ whole genome shotgun (WGS) entry which is preliminary data.</text>
</comment>
<proteinExistence type="predicted"/>
<dbReference type="InterPro" id="IPR001254">
    <property type="entry name" value="Trypsin_dom"/>
</dbReference>
<reference evidence="4 6" key="1">
    <citation type="journal article" date="2019" name="Sci. Rep.">
        <title>Orb-weaving spider Araneus ventricosus genome elucidates the spidroin gene catalogue.</title>
        <authorList>
            <person name="Kono N."/>
            <person name="Nakamura H."/>
            <person name="Ohtoshi R."/>
            <person name="Moran D.A.P."/>
            <person name="Shinohara A."/>
            <person name="Yoshida Y."/>
            <person name="Fujiwara M."/>
            <person name="Mori M."/>
            <person name="Tomita M."/>
            <person name="Arakawa K."/>
        </authorList>
    </citation>
    <scope>NUCLEOTIDE SEQUENCE [LARGE SCALE GENOMIC DNA]</scope>
</reference>
<dbReference type="Gene3D" id="2.40.10.10">
    <property type="entry name" value="Trypsin-like serine proteases"/>
    <property type="match status" value="1"/>
</dbReference>
<feature type="region of interest" description="Disordered" evidence="2">
    <location>
        <begin position="547"/>
        <end position="568"/>
    </location>
</feature>
<feature type="compositionally biased region" description="Polar residues" evidence="2">
    <location>
        <begin position="601"/>
        <end position="613"/>
    </location>
</feature>
<accession>A0A4Y2V0Q2</accession>
<evidence type="ECO:0000256" key="2">
    <source>
        <dbReference type="SAM" id="MobiDB-lite"/>
    </source>
</evidence>
<dbReference type="PROSITE" id="PS50240">
    <property type="entry name" value="TRYPSIN_DOM"/>
    <property type="match status" value="1"/>
</dbReference>
<dbReference type="Proteomes" id="UP000499080">
    <property type="component" value="Unassembled WGS sequence"/>
</dbReference>
<evidence type="ECO:0000313" key="5">
    <source>
        <dbReference type="EMBL" id="GBO17340.1"/>
    </source>
</evidence>
<evidence type="ECO:0000256" key="1">
    <source>
        <dbReference type="ARBA" id="ARBA00023157"/>
    </source>
</evidence>
<name>A0A4Y2V0Q2_ARAVE</name>
<dbReference type="Pfam" id="PF18398">
    <property type="entry name" value="CLIP_SPH_mas"/>
    <property type="match status" value="5"/>
</dbReference>
<dbReference type="PANTHER" id="PTHR24252:SF8">
    <property type="entry name" value="ACROSIN"/>
    <property type="match status" value="1"/>
</dbReference>
<dbReference type="GO" id="GO:0006508">
    <property type="term" value="P:proteolysis"/>
    <property type="evidence" value="ECO:0007669"/>
    <property type="project" value="InterPro"/>
</dbReference>
<feature type="region of interest" description="Disordered" evidence="2">
    <location>
        <begin position="601"/>
        <end position="645"/>
    </location>
</feature>
<dbReference type="InterPro" id="IPR018114">
    <property type="entry name" value="TRYPSIN_HIS"/>
</dbReference>
<dbReference type="Pfam" id="PF00089">
    <property type="entry name" value="Trypsin"/>
    <property type="match status" value="1"/>
</dbReference>
<dbReference type="InterPro" id="IPR043504">
    <property type="entry name" value="Peptidase_S1_PA_chymotrypsin"/>
</dbReference>
<dbReference type="EMBL" id="BGPR01041101">
    <property type="protein sequence ID" value="GBO17340.1"/>
    <property type="molecule type" value="Genomic_DNA"/>
</dbReference>
<dbReference type="InterPro" id="IPR009003">
    <property type="entry name" value="Peptidase_S1_PA"/>
</dbReference>
<dbReference type="GO" id="GO:0004252">
    <property type="term" value="F:serine-type endopeptidase activity"/>
    <property type="evidence" value="ECO:0007669"/>
    <property type="project" value="InterPro"/>
</dbReference>
<dbReference type="GO" id="GO:0007340">
    <property type="term" value="P:acrosome reaction"/>
    <property type="evidence" value="ECO:0007669"/>
    <property type="project" value="TreeGrafter"/>
</dbReference>
<dbReference type="PANTHER" id="PTHR24252">
    <property type="entry name" value="ACROSIN-RELATED"/>
    <property type="match status" value="1"/>
</dbReference>
<dbReference type="EMBL" id="BGPR01041095">
    <property type="protein sequence ID" value="GBO17337.1"/>
    <property type="molecule type" value="Genomic_DNA"/>
</dbReference>
<keyword evidence="1" id="KW-1015">Disulfide bond</keyword>
<sequence length="894" mass="97821">MSASDVNSTLNEIPCPGECVHALTSILCSRVVEQFSCGASYLRCCVSSDYNFGTVVETSAPLPEDYSTESTTEYEVFLVTTEPAHETTTNHIYSSPSSSQTSPKYQPRPTTETRTTTVSTTTEKPGPCKGICVENIFVRYCGSTIPGQCEKGSTCCASHQDDDDASLGNDDATTTIIPITTNNVYEKRYPTTRYPNYETSPPSTTIIQKPVCPGSCVAPLFSLLCDVVSEVYFCPNDGRCCLNNDEPSIPTTTTPSIQDYMSNPCPGACIPMFLRGMCNRPSEIMLQSECKQDFVCCYQPDVKDHIHIQSPQIPLIRPDTQPSGFPNIPLGPQNHGPQMNQQPVHHSYPQRPQIPFPGKPVPPVTVPHVNNQVNPNQGYLGAGQSGYGQLPPIQAPGNNANNGYVKPSYPQNSNYGSNNQPNFPLRPQIVNASLDLSPSIFTGVPQQPPSRHDLGVQHTYDKRRQNFTHATVLQNNHKPNVKPHDASRFVPPTLIQNPKPLMQPDEPVGPNKQQNNIPDRFVSASMDFGSDGLRPIVTDLTRDRFRPTNFENKPTSLNTSIGTSSSEEVVESSLPETYPPHSSESSETVFIPLQDSFRPIQSHQRPLTPSRADSINPIRPSLSNVGDKTVPVRPPVPSAPGDNMVPIRNQIPYTGDNVVPIRQPPPSNTDHQIVHVRPPAPSNVGDKIPVRQSVPIPFPSDSNDKIIPLRPLAPIPVPANVGDQMVPIRPPIPISMQTVTAERNNSNNAISKKLQPECPGSCIGSFLRFTCFGNSAIYNGFRCEEEGTLCCTPVEHIEKYEEHLQSGLPLDLIKPIESAKGEMTEEVTRRPGMYVCGIKGNQRRKTGRVVGGKSSVPGEWCWQVALINAKNQYLCGGALIGSRWVLTAAHCITS</sequence>
<dbReference type="OrthoDB" id="6433362at2759"/>
<organism evidence="4 6">
    <name type="scientific">Araneus ventricosus</name>
    <name type="common">Orbweaver spider</name>
    <name type="synonym">Epeira ventricosa</name>
    <dbReference type="NCBI Taxonomy" id="182803"/>
    <lineage>
        <taxon>Eukaryota</taxon>
        <taxon>Metazoa</taxon>
        <taxon>Ecdysozoa</taxon>
        <taxon>Arthropoda</taxon>
        <taxon>Chelicerata</taxon>
        <taxon>Arachnida</taxon>
        <taxon>Araneae</taxon>
        <taxon>Araneomorphae</taxon>
        <taxon>Entelegynae</taxon>
        <taxon>Araneoidea</taxon>
        <taxon>Araneidae</taxon>
        <taxon>Araneus</taxon>
    </lineage>
</organism>